<dbReference type="Pfam" id="PF00503">
    <property type="entry name" value="G-alpha"/>
    <property type="match status" value="1"/>
</dbReference>
<keyword evidence="2 4" id="KW-0342">GTP-binding</keyword>
<feature type="non-terminal residue" evidence="5">
    <location>
        <position position="1"/>
    </location>
</feature>
<dbReference type="InterPro" id="IPR027417">
    <property type="entry name" value="P-loop_NTPase"/>
</dbReference>
<dbReference type="GO" id="GO:0005737">
    <property type="term" value="C:cytoplasm"/>
    <property type="evidence" value="ECO:0007669"/>
    <property type="project" value="TreeGrafter"/>
</dbReference>
<dbReference type="GO" id="GO:0005834">
    <property type="term" value="C:heterotrimeric G-protein complex"/>
    <property type="evidence" value="ECO:0007669"/>
    <property type="project" value="TreeGrafter"/>
</dbReference>
<dbReference type="PANTHER" id="PTHR10218">
    <property type="entry name" value="GTP-BINDING PROTEIN ALPHA SUBUNIT"/>
    <property type="match status" value="1"/>
</dbReference>
<name>V5GRU8_IXORI</name>
<dbReference type="SUPFAM" id="SSF47895">
    <property type="entry name" value="Transducin (alpha subunit), insertion domain"/>
    <property type="match status" value="1"/>
</dbReference>
<dbReference type="PANTHER" id="PTHR10218:SF367">
    <property type="entry name" value="GUANINE NUCLEOTIDE-BINDING PROTEIN G(F) SUBUNIT ALPHA"/>
    <property type="match status" value="1"/>
</dbReference>
<evidence type="ECO:0000256" key="1">
    <source>
        <dbReference type="ARBA" id="ARBA00022741"/>
    </source>
</evidence>
<organism evidence="5">
    <name type="scientific">Ixodes ricinus</name>
    <name type="common">Common tick</name>
    <name type="synonym">Acarus ricinus</name>
    <dbReference type="NCBI Taxonomy" id="34613"/>
    <lineage>
        <taxon>Eukaryota</taxon>
        <taxon>Metazoa</taxon>
        <taxon>Ecdysozoa</taxon>
        <taxon>Arthropoda</taxon>
        <taxon>Chelicerata</taxon>
        <taxon>Arachnida</taxon>
        <taxon>Acari</taxon>
        <taxon>Parasitiformes</taxon>
        <taxon>Ixodida</taxon>
        <taxon>Ixodoidea</taxon>
        <taxon>Ixodidae</taxon>
        <taxon>Ixodinae</taxon>
        <taxon>Ixodes</taxon>
    </lineage>
</organism>
<protein>
    <submittedName>
        <fullName evidence="5">Putative g protein</fullName>
    </submittedName>
</protein>
<dbReference type="InterPro" id="IPR001019">
    <property type="entry name" value="Gprotein_alpha_su"/>
</dbReference>
<dbReference type="GO" id="GO:0007191">
    <property type="term" value="P:adenylate cyclase-activating dopamine receptor signaling pathway"/>
    <property type="evidence" value="ECO:0007669"/>
    <property type="project" value="TreeGrafter"/>
</dbReference>
<evidence type="ECO:0000313" key="5">
    <source>
        <dbReference type="EMBL" id="JAB73130.1"/>
    </source>
</evidence>
<keyword evidence="3" id="KW-0807">Transducer</keyword>
<dbReference type="EMBL" id="GANP01011338">
    <property type="protein sequence ID" value="JAB73130.1"/>
    <property type="molecule type" value="mRNA"/>
</dbReference>
<dbReference type="Gene3D" id="3.40.50.300">
    <property type="entry name" value="P-loop containing nucleotide triphosphate hydrolases"/>
    <property type="match status" value="1"/>
</dbReference>
<dbReference type="GO" id="GO:0031683">
    <property type="term" value="F:G-protein beta/gamma-subunit complex binding"/>
    <property type="evidence" value="ECO:0007669"/>
    <property type="project" value="InterPro"/>
</dbReference>
<dbReference type="GO" id="GO:0003924">
    <property type="term" value="F:GTPase activity"/>
    <property type="evidence" value="ECO:0007669"/>
    <property type="project" value="InterPro"/>
</dbReference>
<reference evidence="5" key="1">
    <citation type="journal article" date="2015" name="Sci. Rep.">
        <title>Tissue- and time-dependent transcription in Ixodes ricinus salivary glands and midguts when blood feeding on the vertebrate host.</title>
        <authorList>
            <person name="Kotsyfakis M."/>
            <person name="Schwarz A."/>
            <person name="Erhart J."/>
            <person name="Ribeiro J.M."/>
        </authorList>
    </citation>
    <scope>NUCLEOTIDE SEQUENCE</scope>
    <source>
        <tissue evidence="5">Salivary gland and midgut</tissue>
    </source>
</reference>
<evidence type="ECO:0000256" key="3">
    <source>
        <dbReference type="ARBA" id="ARBA00023224"/>
    </source>
</evidence>
<evidence type="ECO:0000256" key="2">
    <source>
        <dbReference type="ARBA" id="ARBA00023134"/>
    </source>
</evidence>
<feature type="binding site" evidence="4">
    <location>
        <begin position="111"/>
        <end position="115"/>
    </location>
    <ligand>
        <name>GTP</name>
        <dbReference type="ChEBI" id="CHEBI:37565"/>
    </ligand>
</feature>
<dbReference type="AlphaFoldDB" id="V5GRU8"/>
<dbReference type="GO" id="GO:0005525">
    <property type="term" value="F:GTP binding"/>
    <property type="evidence" value="ECO:0007669"/>
    <property type="project" value="UniProtKB-KW"/>
</dbReference>
<keyword evidence="1 4" id="KW-0547">Nucleotide-binding</keyword>
<evidence type="ECO:0000256" key="4">
    <source>
        <dbReference type="PIRSR" id="PIRSR601019-1"/>
    </source>
</evidence>
<dbReference type="GO" id="GO:0007606">
    <property type="term" value="P:sensory perception of chemical stimulus"/>
    <property type="evidence" value="ECO:0007669"/>
    <property type="project" value="TreeGrafter"/>
</dbReference>
<dbReference type="GO" id="GO:0001664">
    <property type="term" value="F:G protein-coupled receptor binding"/>
    <property type="evidence" value="ECO:0007669"/>
    <property type="project" value="TreeGrafter"/>
</dbReference>
<sequence length="165" mass="19073">NVESFKFVQSLYLLADYEFPQCFYFHIKRLWSDAGVQECYRRSNEFFLIESSKYFLDQIDVISDESYIPTDQDILRLSKAHDERVRKLGNFVSNHYRRNTGMGYKNFGMFDVGGQRGGASQVVLSVRWHRRGVFSLAATNGFRTSVARGRIAPSTGCRKHFDSVS</sequence>
<accession>V5GRU8</accession>
<proteinExistence type="evidence at transcript level"/>
<dbReference type="PROSITE" id="PS51882">
    <property type="entry name" value="G_ALPHA"/>
    <property type="match status" value="1"/>
</dbReference>
<dbReference type="InterPro" id="IPR011025">
    <property type="entry name" value="GproteinA_insert"/>
</dbReference>
<dbReference type="Gene3D" id="1.10.400.10">
    <property type="entry name" value="GI Alpha 1, domain 2-like"/>
    <property type="match status" value="1"/>
</dbReference>